<evidence type="ECO:0000259" key="5">
    <source>
        <dbReference type="SMART" id="SM00849"/>
    </source>
</evidence>
<name>A0ABR4G236_9EURO</name>
<protein>
    <submittedName>
        <fullName evidence="6">Beta-lactamase-like protein</fullName>
    </submittedName>
</protein>
<dbReference type="SMART" id="SM00849">
    <property type="entry name" value="Lactamase_B"/>
    <property type="match status" value="1"/>
</dbReference>
<dbReference type="Proteomes" id="UP001610563">
    <property type="component" value="Unassembled WGS sequence"/>
</dbReference>
<dbReference type="Gene3D" id="3.60.15.10">
    <property type="entry name" value="Ribonuclease Z/Hydroxyacylglutathione hydrolase-like"/>
    <property type="match status" value="1"/>
</dbReference>
<organism evidence="6 7">
    <name type="scientific">Aspergillus keveii</name>
    <dbReference type="NCBI Taxonomy" id="714993"/>
    <lineage>
        <taxon>Eukaryota</taxon>
        <taxon>Fungi</taxon>
        <taxon>Dikarya</taxon>
        <taxon>Ascomycota</taxon>
        <taxon>Pezizomycotina</taxon>
        <taxon>Eurotiomycetes</taxon>
        <taxon>Eurotiomycetidae</taxon>
        <taxon>Eurotiales</taxon>
        <taxon>Aspergillaceae</taxon>
        <taxon>Aspergillus</taxon>
        <taxon>Aspergillus subgen. Nidulantes</taxon>
    </lineage>
</organism>
<evidence type="ECO:0000256" key="4">
    <source>
        <dbReference type="ARBA" id="ARBA00022833"/>
    </source>
</evidence>
<sequence length="363" mass="40164">MSQFQVAISTSTVRVRIIDTTSHIVVPFDMGSPAIKGHETLDCPSYAFLVEHPSGRNLLYDLGVRKDPENLAPVVVEHIRRSGWHVSAQYNVREQLEQHGVDTKSIEGIIWSHWHYDHTGDPSTFDSSTALIVGPGFKDTFLPGYPSNEGSPILESDYAGRELRELEFTIDKLRIGQFDAIDYFGDGSFYLLNAPGHTVGHICALARVTASPPSFIFMGGDCCHHSGELRPSRYLPLPDSIHPHPLAGVNGYGGDGSDVPCPGAIFEHLLRDGDRKEPFYGQARPGIPLCDPEVAEETIVKVQEADGDQNVLVVIAHDMHLRGVVEFFPEAANEFVRKGWVAKCRWKFLKDFGGAISLDRSKF</sequence>
<dbReference type="InterPro" id="IPR051013">
    <property type="entry name" value="MBL_superfamily_lactonases"/>
</dbReference>
<feature type="domain" description="Metallo-beta-lactamase" evidence="5">
    <location>
        <begin position="44"/>
        <end position="249"/>
    </location>
</feature>
<gene>
    <name evidence="6" type="ORF">BJX66DRAFT_339502</name>
</gene>
<accession>A0ABR4G236</accession>
<dbReference type="PANTHER" id="PTHR42978">
    <property type="entry name" value="QUORUM-QUENCHING LACTONASE YTNP-RELATED-RELATED"/>
    <property type="match status" value="1"/>
</dbReference>
<dbReference type="InterPro" id="IPR001279">
    <property type="entry name" value="Metallo-B-lactamas"/>
</dbReference>
<keyword evidence="3" id="KW-0378">Hydrolase</keyword>
<comment type="caution">
    <text evidence="6">The sequence shown here is derived from an EMBL/GenBank/DDBJ whole genome shotgun (WGS) entry which is preliminary data.</text>
</comment>
<dbReference type="EMBL" id="JBFTWV010000067">
    <property type="protein sequence ID" value="KAL2789223.1"/>
    <property type="molecule type" value="Genomic_DNA"/>
</dbReference>
<dbReference type="Pfam" id="PF00753">
    <property type="entry name" value="Lactamase_B"/>
    <property type="match status" value="1"/>
</dbReference>
<comment type="similarity">
    <text evidence="1">Belongs to the metallo-beta-lactamase superfamily.</text>
</comment>
<evidence type="ECO:0000256" key="3">
    <source>
        <dbReference type="ARBA" id="ARBA00022801"/>
    </source>
</evidence>
<dbReference type="CDD" id="cd07730">
    <property type="entry name" value="metallo-hydrolase-like_MBL-fold"/>
    <property type="match status" value="1"/>
</dbReference>
<keyword evidence="7" id="KW-1185">Reference proteome</keyword>
<keyword evidence="2" id="KW-0479">Metal-binding</keyword>
<keyword evidence="4" id="KW-0862">Zinc</keyword>
<evidence type="ECO:0000256" key="2">
    <source>
        <dbReference type="ARBA" id="ARBA00022723"/>
    </source>
</evidence>
<proteinExistence type="inferred from homology"/>
<dbReference type="InterPro" id="IPR036866">
    <property type="entry name" value="RibonucZ/Hydroxyglut_hydro"/>
</dbReference>
<reference evidence="6 7" key="1">
    <citation type="submission" date="2024-07" db="EMBL/GenBank/DDBJ databases">
        <title>Section-level genome sequencing and comparative genomics of Aspergillus sections Usti and Cavernicolus.</title>
        <authorList>
            <consortium name="Lawrence Berkeley National Laboratory"/>
            <person name="Nybo J.L."/>
            <person name="Vesth T.C."/>
            <person name="Theobald S."/>
            <person name="Frisvad J.C."/>
            <person name="Larsen T.O."/>
            <person name="Kjaerboelling I."/>
            <person name="Rothschild-Mancinelli K."/>
            <person name="Lyhne E.K."/>
            <person name="Kogle M.E."/>
            <person name="Barry K."/>
            <person name="Clum A."/>
            <person name="Na H."/>
            <person name="Ledsgaard L."/>
            <person name="Lin J."/>
            <person name="Lipzen A."/>
            <person name="Kuo A."/>
            <person name="Riley R."/>
            <person name="Mondo S."/>
            <person name="Labutti K."/>
            <person name="Haridas S."/>
            <person name="Pangalinan J."/>
            <person name="Salamov A.A."/>
            <person name="Simmons B.A."/>
            <person name="Magnuson J.K."/>
            <person name="Chen J."/>
            <person name="Drula E."/>
            <person name="Henrissat B."/>
            <person name="Wiebenga A."/>
            <person name="Lubbers R.J."/>
            <person name="Gomes A.C."/>
            <person name="Makela M.R."/>
            <person name="Stajich J."/>
            <person name="Grigoriev I.V."/>
            <person name="Mortensen U.H."/>
            <person name="De Vries R.P."/>
            <person name="Baker S.E."/>
            <person name="Andersen M.R."/>
        </authorList>
    </citation>
    <scope>NUCLEOTIDE SEQUENCE [LARGE SCALE GENOMIC DNA]</scope>
    <source>
        <strain evidence="6 7">CBS 209.92</strain>
    </source>
</reference>
<evidence type="ECO:0000313" key="6">
    <source>
        <dbReference type="EMBL" id="KAL2789223.1"/>
    </source>
</evidence>
<evidence type="ECO:0000313" key="7">
    <source>
        <dbReference type="Proteomes" id="UP001610563"/>
    </source>
</evidence>
<dbReference type="SUPFAM" id="SSF56281">
    <property type="entry name" value="Metallo-hydrolase/oxidoreductase"/>
    <property type="match status" value="1"/>
</dbReference>
<evidence type="ECO:0000256" key="1">
    <source>
        <dbReference type="ARBA" id="ARBA00007749"/>
    </source>
</evidence>
<dbReference type="PANTHER" id="PTHR42978:SF5">
    <property type="entry name" value="METALLO-BETA-LACTAMASE DOMAIN-CONTAINING PROTEIN"/>
    <property type="match status" value="1"/>
</dbReference>